<proteinExistence type="inferred from homology"/>
<dbReference type="PROSITE" id="PS50893">
    <property type="entry name" value="ABC_TRANSPORTER_2"/>
    <property type="match status" value="2"/>
</dbReference>
<dbReference type="InterPro" id="IPR003439">
    <property type="entry name" value="ABC_transporter-like_ATP-bd"/>
</dbReference>
<evidence type="ECO:0000313" key="8">
    <source>
        <dbReference type="Proteomes" id="UP001304340"/>
    </source>
</evidence>
<evidence type="ECO:0000256" key="5">
    <source>
        <dbReference type="SAM" id="MobiDB-lite"/>
    </source>
</evidence>
<accession>A0AAF1C464</accession>
<feature type="compositionally biased region" description="Low complexity" evidence="5">
    <location>
        <begin position="1"/>
        <end position="29"/>
    </location>
</feature>
<evidence type="ECO:0000256" key="4">
    <source>
        <dbReference type="ARBA" id="ARBA00022840"/>
    </source>
</evidence>
<dbReference type="AlphaFoldDB" id="A0AAF1C464"/>
<keyword evidence="2" id="KW-0813">Transport</keyword>
<evidence type="ECO:0000256" key="1">
    <source>
        <dbReference type="ARBA" id="ARBA00005417"/>
    </source>
</evidence>
<organism evidence="7 8">
    <name type="scientific">Sanguibacter biliveldensis</name>
    <dbReference type="NCBI Taxonomy" id="3030830"/>
    <lineage>
        <taxon>Bacteria</taxon>
        <taxon>Bacillati</taxon>
        <taxon>Actinomycetota</taxon>
        <taxon>Actinomycetes</taxon>
        <taxon>Micrococcales</taxon>
        <taxon>Sanguibacteraceae</taxon>
        <taxon>Sanguibacter</taxon>
    </lineage>
</organism>
<dbReference type="KEGG" id="sbil:SANBI_003338"/>
<dbReference type="InterPro" id="IPR050319">
    <property type="entry name" value="ABC_transp_ATP-bind"/>
</dbReference>
<evidence type="ECO:0000259" key="6">
    <source>
        <dbReference type="PROSITE" id="PS50893"/>
    </source>
</evidence>
<dbReference type="PANTHER" id="PTHR43776:SF7">
    <property type="entry name" value="D,D-DIPEPTIDE TRANSPORT ATP-BINDING PROTEIN DDPF-RELATED"/>
    <property type="match status" value="1"/>
</dbReference>
<dbReference type="SMART" id="SM00382">
    <property type="entry name" value="AAA"/>
    <property type="match status" value="2"/>
</dbReference>
<dbReference type="CDD" id="cd03257">
    <property type="entry name" value="ABC_NikE_OppD_transporters"/>
    <property type="match status" value="2"/>
</dbReference>
<keyword evidence="4 7" id="KW-0067">ATP-binding</keyword>
<dbReference type="Gene3D" id="3.40.50.300">
    <property type="entry name" value="P-loop containing nucleotide triphosphate hydrolases"/>
    <property type="match status" value="2"/>
</dbReference>
<protein>
    <submittedName>
        <fullName evidence="7">ABC transporter ATP-binding protein</fullName>
    </submittedName>
</protein>
<keyword evidence="3" id="KW-0547">Nucleotide-binding</keyword>
<gene>
    <name evidence="7" type="ORF">SANBI_003338</name>
</gene>
<dbReference type="GO" id="GO:0015833">
    <property type="term" value="P:peptide transport"/>
    <property type="evidence" value="ECO:0007669"/>
    <property type="project" value="InterPro"/>
</dbReference>
<dbReference type="GO" id="GO:0016887">
    <property type="term" value="F:ATP hydrolysis activity"/>
    <property type="evidence" value="ECO:0007669"/>
    <property type="project" value="InterPro"/>
</dbReference>
<feature type="region of interest" description="Disordered" evidence="5">
    <location>
        <begin position="1"/>
        <end position="34"/>
    </location>
</feature>
<dbReference type="RefSeq" id="WP_319157048.1">
    <property type="nucleotide sequence ID" value="NZ_CP138359.1"/>
</dbReference>
<dbReference type="PANTHER" id="PTHR43776">
    <property type="entry name" value="TRANSPORT ATP-BINDING PROTEIN"/>
    <property type="match status" value="1"/>
</dbReference>
<comment type="similarity">
    <text evidence="1">Belongs to the ABC transporter superfamily.</text>
</comment>
<dbReference type="NCBIfam" id="NF008453">
    <property type="entry name" value="PRK11308.1"/>
    <property type="match status" value="2"/>
</dbReference>
<evidence type="ECO:0000256" key="3">
    <source>
        <dbReference type="ARBA" id="ARBA00022741"/>
    </source>
</evidence>
<reference evidence="8" key="1">
    <citation type="submission" date="2023-11" db="EMBL/GenBank/DDBJ databases">
        <authorList>
            <person name="Helweg L.P."/>
            <person name="Kiel A."/>
            <person name="Hitz F."/>
            <person name="Ruckert-Reed C."/>
            <person name="Busche T."/>
            <person name="Kaltschmidt B."/>
            <person name="Kaltschmidt C."/>
        </authorList>
    </citation>
    <scope>NUCLEOTIDE SEQUENCE [LARGE SCALE GENOMIC DNA]</scope>
    <source>
        <strain evidence="8">4.1</strain>
    </source>
</reference>
<dbReference type="Pfam" id="PF08352">
    <property type="entry name" value="oligo_HPY"/>
    <property type="match status" value="2"/>
</dbReference>
<name>A0AAF1C464_9MICO</name>
<dbReference type="GO" id="GO:0055085">
    <property type="term" value="P:transmembrane transport"/>
    <property type="evidence" value="ECO:0007669"/>
    <property type="project" value="UniProtKB-ARBA"/>
</dbReference>
<dbReference type="EMBL" id="CP138359">
    <property type="protein sequence ID" value="WPF82008.1"/>
    <property type="molecule type" value="Genomic_DNA"/>
</dbReference>
<dbReference type="NCBIfam" id="NF007739">
    <property type="entry name" value="PRK10419.1"/>
    <property type="match status" value="2"/>
</dbReference>
<dbReference type="InterPro" id="IPR003593">
    <property type="entry name" value="AAA+_ATPase"/>
</dbReference>
<feature type="domain" description="ABC transporter" evidence="6">
    <location>
        <begin position="322"/>
        <end position="570"/>
    </location>
</feature>
<dbReference type="Proteomes" id="UP001304340">
    <property type="component" value="Chromosome"/>
</dbReference>
<evidence type="ECO:0000256" key="2">
    <source>
        <dbReference type="ARBA" id="ARBA00022448"/>
    </source>
</evidence>
<feature type="domain" description="ABC transporter" evidence="6">
    <location>
        <begin position="42"/>
        <end position="290"/>
    </location>
</feature>
<dbReference type="InterPro" id="IPR013563">
    <property type="entry name" value="Oligopep_ABC_C"/>
</dbReference>
<dbReference type="InterPro" id="IPR027417">
    <property type="entry name" value="P-loop_NTPase"/>
</dbReference>
<dbReference type="SUPFAM" id="SSF52540">
    <property type="entry name" value="P-loop containing nucleoside triphosphate hydrolases"/>
    <property type="match status" value="2"/>
</dbReference>
<dbReference type="GO" id="GO:0005524">
    <property type="term" value="F:ATP binding"/>
    <property type="evidence" value="ECO:0007669"/>
    <property type="project" value="UniProtKB-KW"/>
</dbReference>
<dbReference type="InterPro" id="IPR017871">
    <property type="entry name" value="ABC_transporter-like_CS"/>
</dbReference>
<dbReference type="FunFam" id="3.40.50.300:FF:000016">
    <property type="entry name" value="Oligopeptide ABC transporter ATP-binding component"/>
    <property type="match status" value="2"/>
</dbReference>
<sequence>MTSTKTTSTKTTSTNTTSTTSTRTETTTTVDEPARSGPLLVVEGLEVAYRTRRGTVPAVRGVDLHVDAGEVVAVVGESGSGKTTTAQAIIGLLPRGGVRTAGRIVLDGTDISAWSDKELERVRGARLGLVPQDPTVSLNPVRRIGDQVADVLVVHSGLARRATGQRVVEILEQAGLRDPEAVARQYPHQLSGGMRQRVLIGIALACRPALVIADEPTSALDVTVQRAVLDHLGSLTAELGTAVLLVTHDLGVAAERAQRVIVMNRGRVVEEGSARQILEDPQDPYTKALVAAAPSLSPTRLRPSVRAAPPARTTQEPEPAVVEVRDLVKEFTVPQQGGGKKTLRAVDGVSFSVPRGETFAIVGESGSGKSTTARLVLRLADPTSGSVHVDGQDITRLRGRRLRRLREHLQLVYQNPYASLDPRFTIGQVLTEPLEAFRVGDRASRARRAAELLDQVALPTSALHRHPAELSGGQRQRVAIARALALHPQVVVLDEPVSALDVSVQAQILQLLVDLQAELGLSYLFISHDLAVVRQISDRVGVMSRGELVESGTTEQIFADPQHDYTRALLAAIPGRAEPVAGRAKAVAGGAGATSGRTSVQGT</sequence>
<keyword evidence="8" id="KW-1185">Reference proteome</keyword>
<dbReference type="PROSITE" id="PS00211">
    <property type="entry name" value="ABC_TRANSPORTER_1"/>
    <property type="match status" value="2"/>
</dbReference>
<dbReference type="Pfam" id="PF00005">
    <property type="entry name" value="ABC_tran"/>
    <property type="match status" value="2"/>
</dbReference>
<feature type="region of interest" description="Disordered" evidence="5">
    <location>
        <begin position="299"/>
        <end position="319"/>
    </location>
</feature>
<evidence type="ECO:0000313" key="7">
    <source>
        <dbReference type="EMBL" id="WPF82008.1"/>
    </source>
</evidence>